<proteinExistence type="predicted"/>
<sequence>MTEENDLPKRRNSGLSPMGIYVPKRSFALKEAVLKLAELRYPNLPWPRYLFGTMETALNWHVNKLLTADGWDPYCDNPSSDEIEGVDQLTKLDCFLALAEARAALREALAEGDLVASAMGAEGSWIDQIPFAYWRSNDGGWRMLITDRTDDYSHTFIKKSDFNRWEKTSLHSAPDELSREDGEPSNREVDDFLQDKLRAALAQENRPTKTDIQESVTSYLGISKTRFLSSWETVTNSPEFNSFKRPGAKNGRKRPVS</sequence>
<gene>
    <name evidence="2" type="ORF">J2D73_19565</name>
</gene>
<evidence type="ECO:0000313" key="2">
    <source>
        <dbReference type="EMBL" id="MBO1361984.1"/>
    </source>
</evidence>
<dbReference type="Proteomes" id="UP000664771">
    <property type="component" value="Unassembled WGS sequence"/>
</dbReference>
<organism evidence="2 3">
    <name type="scientific">Acetobacter sacchari</name>
    <dbReference type="NCBI Taxonomy" id="2661687"/>
    <lineage>
        <taxon>Bacteria</taxon>
        <taxon>Pseudomonadati</taxon>
        <taxon>Pseudomonadota</taxon>
        <taxon>Alphaproteobacteria</taxon>
        <taxon>Acetobacterales</taxon>
        <taxon>Acetobacteraceae</taxon>
        <taxon>Acetobacter</taxon>
    </lineage>
</organism>
<protein>
    <submittedName>
        <fullName evidence="2">Uncharacterized protein</fullName>
    </submittedName>
</protein>
<name>A0ABS3M1G9_9PROT</name>
<feature type="region of interest" description="Disordered" evidence="1">
    <location>
        <begin position="237"/>
        <end position="257"/>
    </location>
</feature>
<accession>A0ABS3M1G9</accession>
<keyword evidence="3" id="KW-1185">Reference proteome</keyword>
<comment type="caution">
    <text evidence="2">The sequence shown here is derived from an EMBL/GenBank/DDBJ whole genome shotgun (WGS) entry which is preliminary data.</text>
</comment>
<reference evidence="2 3" key="1">
    <citation type="submission" date="2021-03" db="EMBL/GenBank/DDBJ databases">
        <title>The complete genome sequence of Acetobacter sacchari TBRC 11175.</title>
        <authorList>
            <person name="Charoenyingcharoen P."/>
            <person name="Yukphan P."/>
        </authorList>
    </citation>
    <scope>NUCLEOTIDE SEQUENCE [LARGE SCALE GENOMIC DNA]</scope>
    <source>
        <strain evidence="2 3">TBRC 11175</strain>
    </source>
</reference>
<evidence type="ECO:0000313" key="3">
    <source>
        <dbReference type="Proteomes" id="UP000664771"/>
    </source>
</evidence>
<dbReference type="RefSeq" id="WP_207884047.1">
    <property type="nucleotide sequence ID" value="NZ_JAFVMF010000039.1"/>
</dbReference>
<dbReference type="EMBL" id="JAFVMF010000039">
    <property type="protein sequence ID" value="MBO1361984.1"/>
    <property type="molecule type" value="Genomic_DNA"/>
</dbReference>
<feature type="compositionally biased region" description="Basic residues" evidence="1">
    <location>
        <begin position="246"/>
        <end position="257"/>
    </location>
</feature>
<evidence type="ECO:0000256" key="1">
    <source>
        <dbReference type="SAM" id="MobiDB-lite"/>
    </source>
</evidence>